<evidence type="ECO:0000256" key="1">
    <source>
        <dbReference type="ARBA" id="ARBA00022801"/>
    </source>
</evidence>
<dbReference type="InterPro" id="IPR003607">
    <property type="entry name" value="HD/PDEase_dom"/>
</dbReference>
<dbReference type="CDD" id="cd00077">
    <property type="entry name" value="HDc"/>
    <property type="match status" value="1"/>
</dbReference>
<dbReference type="SMART" id="SM00471">
    <property type="entry name" value="HDc"/>
    <property type="match status" value="1"/>
</dbReference>
<dbReference type="PROSITE" id="PS51831">
    <property type="entry name" value="HD"/>
    <property type="match status" value="1"/>
</dbReference>
<dbReference type="AlphaFoldDB" id="A0A3B0STI5"/>
<organism evidence="3">
    <name type="scientific">hydrothermal vent metagenome</name>
    <dbReference type="NCBI Taxonomy" id="652676"/>
    <lineage>
        <taxon>unclassified sequences</taxon>
        <taxon>metagenomes</taxon>
        <taxon>ecological metagenomes</taxon>
    </lineage>
</organism>
<dbReference type="GO" id="GO:0006203">
    <property type="term" value="P:dGTP catabolic process"/>
    <property type="evidence" value="ECO:0007669"/>
    <property type="project" value="TreeGrafter"/>
</dbReference>
<dbReference type="InterPro" id="IPR023023">
    <property type="entry name" value="dNTPase_2"/>
</dbReference>
<reference evidence="3" key="1">
    <citation type="submission" date="2018-06" db="EMBL/GenBank/DDBJ databases">
        <authorList>
            <person name="Zhirakovskaya E."/>
        </authorList>
    </citation>
    <scope>NUCLEOTIDE SEQUENCE</scope>
</reference>
<dbReference type="Pfam" id="PF13286">
    <property type="entry name" value="HD_assoc"/>
    <property type="match status" value="1"/>
</dbReference>
<dbReference type="NCBIfam" id="TIGR01353">
    <property type="entry name" value="dGTP_triPase"/>
    <property type="match status" value="1"/>
</dbReference>
<dbReference type="HAMAP" id="MF_01212">
    <property type="entry name" value="dGTPase_type2"/>
    <property type="match status" value="1"/>
</dbReference>
<protein>
    <submittedName>
        <fullName evidence="3">DNTP triphosphohydrolase, broad substrate specificity</fullName>
    </submittedName>
</protein>
<dbReference type="Gene3D" id="1.10.3210.10">
    <property type="entry name" value="Hypothetical protein af1432"/>
    <property type="match status" value="1"/>
</dbReference>
<dbReference type="SUPFAM" id="SSF109604">
    <property type="entry name" value="HD-domain/PDEase-like"/>
    <property type="match status" value="1"/>
</dbReference>
<evidence type="ECO:0000259" key="2">
    <source>
        <dbReference type="PROSITE" id="PS51831"/>
    </source>
</evidence>
<keyword evidence="1 3" id="KW-0378">Hydrolase</keyword>
<dbReference type="EMBL" id="UOEF01000442">
    <property type="protein sequence ID" value="VAW05612.1"/>
    <property type="molecule type" value="Genomic_DNA"/>
</dbReference>
<dbReference type="GO" id="GO:0008832">
    <property type="term" value="F:dGTPase activity"/>
    <property type="evidence" value="ECO:0007669"/>
    <property type="project" value="TreeGrafter"/>
</dbReference>
<dbReference type="NCBIfam" id="NF002326">
    <property type="entry name" value="PRK01286.1-1"/>
    <property type="match status" value="1"/>
</dbReference>
<proteinExistence type="inferred from homology"/>
<dbReference type="InterPro" id="IPR006261">
    <property type="entry name" value="dGTPase"/>
</dbReference>
<evidence type="ECO:0000313" key="3">
    <source>
        <dbReference type="EMBL" id="VAW05612.1"/>
    </source>
</evidence>
<dbReference type="NCBIfam" id="NF002328">
    <property type="entry name" value="PRK01286.1-3"/>
    <property type="match status" value="1"/>
</dbReference>
<accession>A0A3B0STI5</accession>
<dbReference type="PANTHER" id="PTHR11373">
    <property type="entry name" value="DEOXYNUCLEOSIDE TRIPHOSPHATE TRIPHOSPHOHYDROLASE"/>
    <property type="match status" value="1"/>
</dbReference>
<gene>
    <name evidence="3" type="ORF">MNBD_ALPHA04-140</name>
</gene>
<sequence>MSALASYASDPLRTRGRLYDEKRDVTRGPRDDFQRDRDRIIHSISFRRLRHKTQVFVAPDGDHYRVRLTHSLEVAQIGRTIARALGLNEDLTEALCLAHDIGHPPFGHAGEDALAEALSGYGGFDHNAQTIRTLTRLERPYPRWNGLNLTWEMLEGLAKHNGPVTKPTWALAEVNQEMDLQLDSWPSLEAQIAAIADDIAYDNHDIDDGIRAGLISVEQLLELPFIAKRWTQIRSDFSDVAPEQLVPELIRDQIGLMVNDVIETSQKQIAESNIRTVDNVRAAGRMIGGFSGDMAEHERALKKFMYANLYNHHEQLEAAANARIVISSLMKCYRVDMALLPDNWRAALPSEEPQRIRHIADFLAGMTDRYAQDRYDEIFGEDHG</sequence>
<name>A0A3B0STI5_9ZZZZ</name>
<dbReference type="InterPro" id="IPR026875">
    <property type="entry name" value="PHydrolase_assoc_dom"/>
</dbReference>
<dbReference type="InterPro" id="IPR050135">
    <property type="entry name" value="dGTPase-like"/>
</dbReference>
<feature type="domain" description="HD" evidence="2">
    <location>
        <begin position="67"/>
        <end position="202"/>
    </location>
</feature>
<dbReference type="PANTHER" id="PTHR11373:SF43">
    <property type="entry name" value="DEOXYGUANOSINETRIPHOSPHATE TRIPHOSPHOHYDROLASE-LIKE PROTEIN"/>
    <property type="match status" value="1"/>
</dbReference>
<dbReference type="InterPro" id="IPR006674">
    <property type="entry name" value="HD_domain"/>
</dbReference>
<dbReference type="Pfam" id="PF01966">
    <property type="entry name" value="HD"/>
    <property type="match status" value="1"/>
</dbReference>